<dbReference type="Proteomes" id="UP000887127">
    <property type="component" value="Unassembled WGS sequence"/>
</dbReference>
<dbReference type="AlphaFoldDB" id="A0AAV3WU44"/>
<comment type="caution">
    <text evidence="1">The sequence shown here is derived from an EMBL/GenBank/DDBJ whole genome shotgun (WGS) entry which is preliminary data.</text>
</comment>
<reference evidence="1" key="1">
    <citation type="submission" date="2019-08" db="EMBL/GenBank/DDBJ databases">
        <title>Marinilactibacillus psychrotolerans M13-2T whole genome sequencing project.</title>
        <authorList>
            <person name="Ishikawa M."/>
            <person name="Suzuki T."/>
            <person name="Matsutani M."/>
        </authorList>
    </citation>
    <scope>NUCLEOTIDE SEQUENCE</scope>
    <source>
        <strain evidence="1">M13-2T</strain>
    </source>
</reference>
<proteinExistence type="predicted"/>
<organism evidence="1 2">
    <name type="scientific">Marinilactibacillus psychrotolerans</name>
    <dbReference type="NCBI Taxonomy" id="191770"/>
    <lineage>
        <taxon>Bacteria</taxon>
        <taxon>Bacillati</taxon>
        <taxon>Bacillota</taxon>
        <taxon>Bacilli</taxon>
        <taxon>Lactobacillales</taxon>
        <taxon>Carnobacteriaceae</taxon>
        <taxon>Marinilactibacillus</taxon>
    </lineage>
</organism>
<gene>
    <name evidence="1" type="ORF">M132T_17360</name>
</gene>
<name>A0AAV3WU44_9LACT</name>
<evidence type="ECO:0000313" key="1">
    <source>
        <dbReference type="EMBL" id="GEQ36228.1"/>
    </source>
</evidence>
<dbReference type="EMBL" id="BKBI01000011">
    <property type="protein sequence ID" value="GEQ36228.1"/>
    <property type="molecule type" value="Genomic_DNA"/>
</dbReference>
<sequence length="53" mass="6055">MKKIVVSLKRENDAVGPYDVKYFLYKKQFGVNSNCGTVNGKSNRSFQEPPIRC</sequence>
<protein>
    <submittedName>
        <fullName evidence="1">Uncharacterized protein</fullName>
    </submittedName>
</protein>
<dbReference type="RefSeq" id="WP_176935370.1">
    <property type="nucleotide sequence ID" value="NZ_BJVX01000008.1"/>
</dbReference>
<evidence type="ECO:0000313" key="2">
    <source>
        <dbReference type="Proteomes" id="UP000887127"/>
    </source>
</evidence>
<dbReference type="GeneID" id="96912551"/>
<accession>A0AAV3WU44</accession>